<dbReference type="GO" id="GO:0008408">
    <property type="term" value="F:3'-5' exonuclease activity"/>
    <property type="evidence" value="ECO:0007669"/>
    <property type="project" value="InterPro"/>
</dbReference>
<dbReference type="InterPro" id="IPR011708">
    <property type="entry name" value="DNA_pol3_alpha_NTPase_dom"/>
</dbReference>
<dbReference type="Gene3D" id="1.10.10.1600">
    <property type="entry name" value="Bacterial DNA polymerase III alpha subunit, thumb domain"/>
    <property type="match status" value="1"/>
</dbReference>
<name>A0A383D4Z1_9ZZZZ</name>
<dbReference type="InterPro" id="IPR004805">
    <property type="entry name" value="DnaE2/DnaE/PolC"/>
</dbReference>
<dbReference type="AlphaFoldDB" id="A0A383D4Z1"/>
<accession>A0A383D4Z1</accession>
<protein>
    <recommendedName>
        <fullName evidence="1">Bacterial DNA polymerase III alpha subunit NTPase domain-containing protein</fullName>
    </recommendedName>
</protein>
<reference evidence="2" key="1">
    <citation type="submission" date="2018-05" db="EMBL/GenBank/DDBJ databases">
        <authorList>
            <person name="Lanie J.A."/>
            <person name="Ng W.-L."/>
            <person name="Kazmierczak K.M."/>
            <person name="Andrzejewski T.M."/>
            <person name="Davidsen T.M."/>
            <person name="Wayne K.J."/>
            <person name="Tettelin H."/>
            <person name="Glass J.I."/>
            <person name="Rusch D."/>
            <person name="Podicherti R."/>
            <person name="Tsui H.-C.T."/>
            <person name="Winkler M.E."/>
        </authorList>
    </citation>
    <scope>NUCLEOTIDE SEQUENCE</scope>
</reference>
<organism evidence="2">
    <name type="scientific">marine metagenome</name>
    <dbReference type="NCBI Taxonomy" id="408172"/>
    <lineage>
        <taxon>unclassified sequences</taxon>
        <taxon>metagenomes</taxon>
        <taxon>ecological metagenomes</taxon>
    </lineage>
</organism>
<dbReference type="InterPro" id="IPR041931">
    <property type="entry name" value="DNA_pol3_alpha_thumb_dom"/>
</dbReference>
<dbReference type="Pfam" id="PF07733">
    <property type="entry name" value="DNA_pol3_alpha"/>
    <property type="match status" value="1"/>
</dbReference>
<evidence type="ECO:0000259" key="1">
    <source>
        <dbReference type="Pfam" id="PF07733"/>
    </source>
</evidence>
<gene>
    <name evidence="2" type="ORF">METZ01_LOCUS492315</name>
</gene>
<sequence>MGVIGKMGFAGYFLIVWDLRRFATEAGIRVGPGRGSAAGSLVGYLLGITSIDPLRYDLIFERFLNPARKEMPDIDLDFAGDDRQEVMNYIRDKYGQDKVAQIITFGKMKARAVLRDVGRALGVPLAEVDALAKKVPQVLDITLRDAIRMEPEIQKDVDSDPQKKELWEISLKLEGLNRHASKHACGIVISDRILDELVPVYVMDSDEITQFDMNILTKLGMLKIDVLGLEMLSVLSR</sequence>
<dbReference type="GO" id="GO:0006260">
    <property type="term" value="P:DNA replication"/>
    <property type="evidence" value="ECO:0007669"/>
    <property type="project" value="InterPro"/>
</dbReference>
<dbReference type="PANTHER" id="PTHR32294:SF0">
    <property type="entry name" value="DNA POLYMERASE III SUBUNIT ALPHA"/>
    <property type="match status" value="1"/>
</dbReference>
<dbReference type="PANTHER" id="PTHR32294">
    <property type="entry name" value="DNA POLYMERASE III SUBUNIT ALPHA"/>
    <property type="match status" value="1"/>
</dbReference>
<proteinExistence type="predicted"/>
<feature type="non-terminal residue" evidence="2">
    <location>
        <position position="237"/>
    </location>
</feature>
<dbReference type="EMBL" id="UINC01214297">
    <property type="protein sequence ID" value="SVE39461.1"/>
    <property type="molecule type" value="Genomic_DNA"/>
</dbReference>
<evidence type="ECO:0000313" key="2">
    <source>
        <dbReference type="EMBL" id="SVE39461.1"/>
    </source>
</evidence>
<feature type="domain" description="Bacterial DNA polymerase III alpha subunit NTPase" evidence="1">
    <location>
        <begin position="2"/>
        <end position="228"/>
    </location>
</feature>